<gene>
    <name evidence="9" type="ORF">J437_LFUL000600</name>
</gene>
<evidence type="ECO:0000256" key="6">
    <source>
        <dbReference type="ARBA" id="ARBA00022833"/>
    </source>
</evidence>
<dbReference type="Pfam" id="PF07973">
    <property type="entry name" value="tRNA_SAD"/>
    <property type="match status" value="1"/>
</dbReference>
<dbReference type="AlphaFoldDB" id="A0A8K0P467"/>
<dbReference type="GO" id="GO:0002196">
    <property type="term" value="F:Ser-tRNA(Ala) deacylase activity"/>
    <property type="evidence" value="ECO:0007669"/>
    <property type="project" value="TreeGrafter"/>
</dbReference>
<dbReference type="InterPro" id="IPR018163">
    <property type="entry name" value="Thr/Ala-tRNA-synth_IIc_edit"/>
</dbReference>
<dbReference type="InterPro" id="IPR012947">
    <property type="entry name" value="tRNA_SAD"/>
</dbReference>
<dbReference type="OrthoDB" id="6437871at2759"/>
<evidence type="ECO:0000313" key="10">
    <source>
        <dbReference type="Proteomes" id="UP000792457"/>
    </source>
</evidence>
<dbReference type="Proteomes" id="UP000792457">
    <property type="component" value="Unassembled WGS sequence"/>
</dbReference>
<sequence>MILQCQRNSFQKEFTTTVKSCQEVPKYVSTPEEKRTKVYEVIPEDTILFPEGGGQPSDRGWLDDEEVIKLERRGEDVVHFVKSPFTAGQTVKQKIDWELRFDRMQQHTESPTGKMMTEKEMKDLEKMVNEHIRDALPIIVNVFEENEPPPKSVRGLPEDHKGQVRVVTISGVEDNMCCGTHLAHLGQLQAIKLLSVDRGKGKGSKSTRSFFLYYVAGGRVLSRLQVSLEKESLEKESNHSITFNTRATNEQLEIMLKYMEDHRDFAHSRLGGPSGRVITLRMWEELALSLNASGCGPSKPALKWQKTWVDWKSKTKKKCLKIRHDQGRTGGGPPTQVGLSPLEERLISFLEASVEGDQTLPEAGLPPPDF</sequence>
<feature type="domain" description="Threonyl/alanyl tRNA synthetase SAD" evidence="8">
    <location>
        <begin position="164"/>
        <end position="211"/>
    </location>
</feature>
<name>A0A8K0P467_LADFU</name>
<evidence type="ECO:0000259" key="8">
    <source>
        <dbReference type="SMART" id="SM00863"/>
    </source>
</evidence>
<dbReference type="EMBL" id="KZ308477">
    <property type="protein sequence ID" value="KAG8230329.1"/>
    <property type="molecule type" value="Genomic_DNA"/>
</dbReference>
<evidence type="ECO:0000256" key="5">
    <source>
        <dbReference type="ARBA" id="ARBA00022723"/>
    </source>
</evidence>
<dbReference type="SUPFAM" id="SSF55186">
    <property type="entry name" value="ThrRS/AlaRS common domain"/>
    <property type="match status" value="1"/>
</dbReference>
<dbReference type="GO" id="GO:0004812">
    <property type="term" value="F:aminoacyl-tRNA ligase activity"/>
    <property type="evidence" value="ECO:0007669"/>
    <property type="project" value="InterPro"/>
</dbReference>
<comment type="subunit">
    <text evidence="3">Self-associates forming complexes of several hundred monomers.</text>
</comment>
<dbReference type="Pfam" id="PF13873">
    <property type="entry name" value="Myb_DNA-bind_5"/>
    <property type="match status" value="1"/>
</dbReference>
<evidence type="ECO:0000256" key="4">
    <source>
        <dbReference type="ARBA" id="ARBA00016807"/>
    </source>
</evidence>
<evidence type="ECO:0000256" key="3">
    <source>
        <dbReference type="ARBA" id="ARBA00011764"/>
    </source>
</evidence>
<keyword evidence="10" id="KW-1185">Reference proteome</keyword>
<keyword evidence="6" id="KW-0862">Zinc</keyword>
<accession>A0A8K0P467</accession>
<protein>
    <recommendedName>
        <fullName evidence="4">Regulatory protein zeste</fullName>
    </recommendedName>
</protein>
<evidence type="ECO:0000256" key="2">
    <source>
        <dbReference type="ARBA" id="ARBA00008429"/>
    </source>
</evidence>
<comment type="cofactor">
    <cofactor evidence="1">
        <name>Zn(2+)</name>
        <dbReference type="ChEBI" id="CHEBI:29105"/>
    </cofactor>
</comment>
<dbReference type="InterPro" id="IPR009000">
    <property type="entry name" value="Transl_B-barrel_sf"/>
</dbReference>
<evidence type="ECO:0000256" key="1">
    <source>
        <dbReference type="ARBA" id="ARBA00001947"/>
    </source>
</evidence>
<comment type="caution">
    <text evidence="9">The sequence shown here is derived from an EMBL/GenBank/DDBJ whole genome shotgun (WGS) entry which is preliminary data.</text>
</comment>
<dbReference type="GO" id="GO:0005524">
    <property type="term" value="F:ATP binding"/>
    <property type="evidence" value="ECO:0007669"/>
    <property type="project" value="InterPro"/>
</dbReference>
<feature type="non-terminal residue" evidence="9">
    <location>
        <position position="370"/>
    </location>
</feature>
<dbReference type="InterPro" id="IPR028002">
    <property type="entry name" value="Myb_DNA-bind_5"/>
</dbReference>
<reference evidence="9" key="2">
    <citation type="submission" date="2017-10" db="EMBL/GenBank/DDBJ databases">
        <title>Ladona fulva Genome sequencing and assembly.</title>
        <authorList>
            <person name="Murali S."/>
            <person name="Richards S."/>
            <person name="Bandaranaike D."/>
            <person name="Bellair M."/>
            <person name="Blankenburg K."/>
            <person name="Chao H."/>
            <person name="Dinh H."/>
            <person name="Doddapaneni H."/>
            <person name="Dugan-Rocha S."/>
            <person name="Elkadiri S."/>
            <person name="Gnanaolivu R."/>
            <person name="Hernandez B."/>
            <person name="Skinner E."/>
            <person name="Javaid M."/>
            <person name="Lee S."/>
            <person name="Li M."/>
            <person name="Ming W."/>
            <person name="Munidasa M."/>
            <person name="Muniz J."/>
            <person name="Nguyen L."/>
            <person name="Hughes D."/>
            <person name="Osuji N."/>
            <person name="Pu L.-L."/>
            <person name="Puazo M."/>
            <person name="Qu C."/>
            <person name="Quiroz J."/>
            <person name="Raj R."/>
            <person name="Weissenberger G."/>
            <person name="Xin Y."/>
            <person name="Zou X."/>
            <person name="Han Y."/>
            <person name="Worley K."/>
            <person name="Muzny D."/>
            <person name="Gibbs R."/>
        </authorList>
    </citation>
    <scope>NUCLEOTIDE SEQUENCE</scope>
    <source>
        <strain evidence="9">Sampled in the wild</strain>
    </source>
</reference>
<comment type="function">
    <text evidence="7">Involved in transvection phenomena (= synapsis-dependent gene expression), where the synaptic pairing of chromosomes carrying genes with which zeste interacts influences the expression of these genes. Zeste binds to DNA and stimulates transcription from a nearby promoter.</text>
</comment>
<dbReference type="PANTHER" id="PTHR43462">
    <property type="entry name" value="ALANYL-TRNA EDITING PROTEIN"/>
    <property type="match status" value="1"/>
</dbReference>
<dbReference type="InterPro" id="IPR051335">
    <property type="entry name" value="Alanyl-tRNA_Editing_Enzymes"/>
</dbReference>
<dbReference type="GO" id="GO:0043039">
    <property type="term" value="P:tRNA aminoacylation"/>
    <property type="evidence" value="ECO:0007669"/>
    <property type="project" value="InterPro"/>
</dbReference>
<dbReference type="FunFam" id="2.40.30.130:FF:000003">
    <property type="entry name" value="alanyl-tRNA editing protein Aarsd1"/>
    <property type="match status" value="1"/>
</dbReference>
<dbReference type="SUPFAM" id="SSF50447">
    <property type="entry name" value="Translation proteins"/>
    <property type="match status" value="1"/>
</dbReference>
<dbReference type="PANTHER" id="PTHR43462:SF1">
    <property type="entry name" value="ALANYL-TRNA EDITING PROTEIN AARSD1"/>
    <property type="match status" value="1"/>
</dbReference>
<reference evidence="9" key="1">
    <citation type="submission" date="2013-04" db="EMBL/GenBank/DDBJ databases">
        <authorList>
            <person name="Qu J."/>
            <person name="Murali S.C."/>
            <person name="Bandaranaike D."/>
            <person name="Bellair M."/>
            <person name="Blankenburg K."/>
            <person name="Chao H."/>
            <person name="Dinh H."/>
            <person name="Doddapaneni H."/>
            <person name="Downs B."/>
            <person name="Dugan-Rocha S."/>
            <person name="Elkadiri S."/>
            <person name="Gnanaolivu R.D."/>
            <person name="Hernandez B."/>
            <person name="Javaid M."/>
            <person name="Jayaseelan J.C."/>
            <person name="Lee S."/>
            <person name="Li M."/>
            <person name="Ming W."/>
            <person name="Munidasa M."/>
            <person name="Muniz J."/>
            <person name="Nguyen L."/>
            <person name="Ongeri F."/>
            <person name="Osuji N."/>
            <person name="Pu L.-L."/>
            <person name="Puazo M."/>
            <person name="Qu C."/>
            <person name="Quiroz J."/>
            <person name="Raj R."/>
            <person name="Weissenberger G."/>
            <person name="Xin Y."/>
            <person name="Zou X."/>
            <person name="Han Y."/>
            <person name="Richards S."/>
            <person name="Worley K."/>
            <person name="Muzny D."/>
            <person name="Gibbs R."/>
        </authorList>
    </citation>
    <scope>NUCLEOTIDE SEQUENCE</scope>
    <source>
        <strain evidence="9">Sampled in the wild</strain>
    </source>
</reference>
<evidence type="ECO:0000313" key="9">
    <source>
        <dbReference type="EMBL" id="KAG8230329.1"/>
    </source>
</evidence>
<keyword evidence="5" id="KW-0479">Metal-binding</keyword>
<organism evidence="9 10">
    <name type="scientific">Ladona fulva</name>
    <name type="common">Scarce chaser dragonfly</name>
    <name type="synonym">Libellula fulva</name>
    <dbReference type="NCBI Taxonomy" id="123851"/>
    <lineage>
        <taxon>Eukaryota</taxon>
        <taxon>Metazoa</taxon>
        <taxon>Ecdysozoa</taxon>
        <taxon>Arthropoda</taxon>
        <taxon>Hexapoda</taxon>
        <taxon>Insecta</taxon>
        <taxon>Pterygota</taxon>
        <taxon>Palaeoptera</taxon>
        <taxon>Odonata</taxon>
        <taxon>Epiprocta</taxon>
        <taxon>Anisoptera</taxon>
        <taxon>Libelluloidea</taxon>
        <taxon>Libellulidae</taxon>
        <taxon>Ladona</taxon>
    </lineage>
</organism>
<evidence type="ECO:0000256" key="7">
    <source>
        <dbReference type="ARBA" id="ARBA00025466"/>
    </source>
</evidence>
<dbReference type="Gene3D" id="2.40.30.130">
    <property type="match status" value="1"/>
</dbReference>
<proteinExistence type="inferred from homology"/>
<dbReference type="SMART" id="SM00863">
    <property type="entry name" value="tRNA_SAD"/>
    <property type="match status" value="1"/>
</dbReference>
<dbReference type="Gene3D" id="3.30.980.10">
    <property type="entry name" value="Threonyl-trna Synthetase, Chain A, domain 2"/>
    <property type="match status" value="1"/>
</dbReference>
<dbReference type="GO" id="GO:0046872">
    <property type="term" value="F:metal ion binding"/>
    <property type="evidence" value="ECO:0007669"/>
    <property type="project" value="UniProtKB-KW"/>
</dbReference>
<comment type="similarity">
    <text evidence="2">Belongs to the class-II aminoacyl-tRNA synthetase family. Alax-L subfamily.</text>
</comment>